<protein>
    <submittedName>
        <fullName evidence="1">Uncharacterized protein</fullName>
    </submittedName>
</protein>
<gene>
    <name evidence="1" type="ORF">ACFSC9_08210</name>
</gene>
<sequence length="145" mass="17372">MKLADQQLLFQLFHDGTITKIKKEENDYTFSVDIVYLAARVHPQFRYFQIRLVGTTDFYFEDSDFKHVIKGFNEIQRLEFEVFSVESKADHLKIFCSSDEGDLGFFVIKTDHIIVYDQESRILELVEMERIAREYWKDFEKRVGH</sequence>
<keyword evidence="2" id="KW-1185">Reference proteome</keyword>
<dbReference type="EMBL" id="JBHUEH010000011">
    <property type="protein sequence ID" value="MFD1885510.1"/>
    <property type="molecule type" value="Genomic_DNA"/>
</dbReference>
<proteinExistence type="predicted"/>
<organism evidence="1 2">
    <name type="scientific">Paenibacillus wenxiniae</name>
    <dbReference type="NCBI Taxonomy" id="1636843"/>
    <lineage>
        <taxon>Bacteria</taxon>
        <taxon>Bacillati</taxon>
        <taxon>Bacillota</taxon>
        <taxon>Bacilli</taxon>
        <taxon>Bacillales</taxon>
        <taxon>Paenibacillaceae</taxon>
        <taxon>Paenibacillus</taxon>
    </lineage>
</organism>
<name>A0ABW4RI48_9BACL</name>
<comment type="caution">
    <text evidence="1">The sequence shown here is derived from an EMBL/GenBank/DDBJ whole genome shotgun (WGS) entry which is preliminary data.</text>
</comment>
<evidence type="ECO:0000313" key="1">
    <source>
        <dbReference type="EMBL" id="MFD1885510.1"/>
    </source>
</evidence>
<evidence type="ECO:0000313" key="2">
    <source>
        <dbReference type="Proteomes" id="UP001597233"/>
    </source>
</evidence>
<dbReference type="RefSeq" id="WP_347325779.1">
    <property type="nucleotide sequence ID" value="NZ_JBCGUH010000007.1"/>
</dbReference>
<reference evidence="2" key="1">
    <citation type="journal article" date="2019" name="Int. J. Syst. Evol. Microbiol.">
        <title>The Global Catalogue of Microorganisms (GCM) 10K type strain sequencing project: providing services to taxonomists for standard genome sequencing and annotation.</title>
        <authorList>
            <consortium name="The Broad Institute Genomics Platform"/>
            <consortium name="The Broad Institute Genome Sequencing Center for Infectious Disease"/>
            <person name="Wu L."/>
            <person name="Ma J."/>
        </authorList>
    </citation>
    <scope>NUCLEOTIDE SEQUENCE [LARGE SCALE GENOMIC DNA]</scope>
    <source>
        <strain evidence="2">CCUG 54950</strain>
    </source>
</reference>
<dbReference type="Proteomes" id="UP001597233">
    <property type="component" value="Unassembled WGS sequence"/>
</dbReference>
<accession>A0ABW4RI48</accession>